<evidence type="ECO:0000313" key="4">
    <source>
        <dbReference type="EMBL" id="BCQ06577.1"/>
    </source>
</evidence>
<keyword evidence="3" id="KW-0687">Ribonucleoprotein</keyword>
<keyword evidence="4" id="KW-0934">Plastid</keyword>
<reference evidence="4" key="1">
    <citation type="submission" date="2021-01" db="EMBL/GenBank/DDBJ databases">
        <title>Organellar DNAs of a non-photosynthetic diatom.</title>
        <authorList>
            <person name="Kamikawa R."/>
            <person name="Tanizawa Y."/>
        </authorList>
    </citation>
    <scope>NUCLEOTIDE SEQUENCE</scope>
    <source>
        <strain evidence="4">NIES-4239</strain>
    </source>
</reference>
<evidence type="ECO:0000256" key="3">
    <source>
        <dbReference type="ARBA" id="ARBA00023274"/>
    </source>
</evidence>
<proteinExistence type="inferred from homology"/>
<dbReference type="GO" id="GO:0006412">
    <property type="term" value="P:translation"/>
    <property type="evidence" value="ECO:0007669"/>
    <property type="project" value="InterPro"/>
</dbReference>
<protein>
    <submittedName>
        <fullName evidence="4">Ribosomal protein L23</fullName>
    </submittedName>
</protein>
<dbReference type="Pfam" id="PF00276">
    <property type="entry name" value="Ribosomal_L23"/>
    <property type="match status" value="1"/>
</dbReference>
<dbReference type="InterPro" id="IPR013025">
    <property type="entry name" value="Ribosomal_uL23-like"/>
</dbReference>
<sequence length="105" mass="12629">MQHLVEYPLITAKIRGFMKQSSNRRNYSFLVNIKLTKKEMKQFIEDFFNVNVYKITLTSIPKKKICTFKYPGFKPKYKKATIYIEKKKIKQNTNYIPYSIFNQSI</sequence>
<name>A0A7R7TR25_9STRA</name>
<organism evidence="4">
    <name type="scientific">Nitzschia putrida</name>
    <dbReference type="NCBI Taxonomy" id="2742595"/>
    <lineage>
        <taxon>Eukaryota</taxon>
        <taxon>Sar</taxon>
        <taxon>Stramenopiles</taxon>
        <taxon>Ochrophyta</taxon>
        <taxon>Bacillariophyta</taxon>
        <taxon>Bacillariophyceae</taxon>
        <taxon>Bacillariophycidae</taxon>
        <taxon>Bacillariales</taxon>
        <taxon>Bacillariaceae</taxon>
        <taxon>Nitzschia</taxon>
    </lineage>
</organism>
<dbReference type="EMBL" id="LC600867">
    <property type="protein sequence ID" value="BCQ06577.1"/>
    <property type="molecule type" value="Genomic_DNA"/>
</dbReference>
<accession>A0A7R7TR25</accession>
<dbReference type="GO" id="GO:1990904">
    <property type="term" value="C:ribonucleoprotein complex"/>
    <property type="evidence" value="ECO:0007669"/>
    <property type="project" value="UniProtKB-KW"/>
</dbReference>
<evidence type="ECO:0000256" key="1">
    <source>
        <dbReference type="ARBA" id="ARBA00006700"/>
    </source>
</evidence>
<dbReference type="GO" id="GO:0003735">
    <property type="term" value="F:structural constituent of ribosome"/>
    <property type="evidence" value="ECO:0007669"/>
    <property type="project" value="InterPro"/>
</dbReference>
<dbReference type="AlphaFoldDB" id="A0A7R7TR25"/>
<comment type="similarity">
    <text evidence="1">Belongs to the universal ribosomal protein uL23 family.</text>
</comment>
<dbReference type="GO" id="GO:0005840">
    <property type="term" value="C:ribosome"/>
    <property type="evidence" value="ECO:0007669"/>
    <property type="project" value="UniProtKB-KW"/>
</dbReference>
<dbReference type="SUPFAM" id="SSF54189">
    <property type="entry name" value="Ribosomal proteins S24e, L23 and L15e"/>
    <property type="match status" value="1"/>
</dbReference>
<dbReference type="HAMAP" id="MF_01369_B">
    <property type="entry name" value="Ribosomal_uL23_B"/>
    <property type="match status" value="1"/>
</dbReference>
<keyword evidence="2 4" id="KW-0689">Ribosomal protein</keyword>
<geneLocation type="plastid" evidence="4"/>
<dbReference type="Gene3D" id="3.30.70.330">
    <property type="match status" value="1"/>
</dbReference>
<dbReference type="InterPro" id="IPR012677">
    <property type="entry name" value="Nucleotide-bd_a/b_plait_sf"/>
</dbReference>
<dbReference type="InterPro" id="IPR012678">
    <property type="entry name" value="Ribosomal_uL23/eL15/eS24_sf"/>
</dbReference>
<gene>
    <name evidence="4" type="primary">rpl23</name>
</gene>
<evidence type="ECO:0000256" key="2">
    <source>
        <dbReference type="ARBA" id="ARBA00022980"/>
    </source>
</evidence>